<dbReference type="EMBL" id="JAMJEV010000044">
    <property type="protein sequence ID" value="MDO0826035.1"/>
    <property type="molecule type" value="Genomic_DNA"/>
</dbReference>
<keyword evidence="2" id="KW-1185">Reference proteome</keyword>
<evidence type="ECO:0000313" key="1">
    <source>
        <dbReference type="EMBL" id="MDO0826035.1"/>
    </source>
</evidence>
<dbReference type="RefSeq" id="WP_302050382.1">
    <property type="nucleotide sequence ID" value="NZ_JAMJEV010000044.1"/>
</dbReference>
<dbReference type="Gene3D" id="2.40.10.10">
    <property type="entry name" value="Trypsin-like serine proteases"/>
    <property type="match status" value="1"/>
</dbReference>
<comment type="caution">
    <text evidence="1">The sequence shown here is derived from an EMBL/GenBank/DDBJ whole genome shotgun (WGS) entry which is preliminary data.</text>
</comment>
<accession>A0ABT8QZH3</accession>
<dbReference type="InterPro" id="IPR043504">
    <property type="entry name" value="Peptidase_S1_PA_chymotrypsin"/>
</dbReference>
<reference evidence="1" key="1">
    <citation type="submission" date="2022-05" db="EMBL/GenBank/DDBJ databases">
        <title>Expanded diversity of anoxic marine methylotrophy in a Black Sea sulfate reducing microorganism.</title>
        <authorList>
            <person name="Fischer P.Q."/>
            <person name="Stams A.J.M."/>
            <person name="Villanueva L."/>
            <person name="Sousa D.Z."/>
        </authorList>
    </citation>
    <scope>NUCLEOTIDE SEQUENCE</scope>
    <source>
        <strain evidence="1">P130</strain>
    </source>
</reference>
<dbReference type="InterPro" id="IPR009003">
    <property type="entry name" value="Peptidase_S1_PA"/>
</dbReference>
<gene>
    <name evidence="1" type="ORF">M8H41_24960</name>
</gene>
<dbReference type="GO" id="GO:0006508">
    <property type="term" value="P:proteolysis"/>
    <property type="evidence" value="ECO:0007669"/>
    <property type="project" value="UniProtKB-KW"/>
</dbReference>
<sequence>MTQINVLDNLKGSLKLPFFIGHQNSISNFPLSTHRINPLKVIESTAHLEKIVLVNNLLNIAWLSRGLELSRAVARIVTPEGLGTGFLISSDLLLTNNHVLPNSALAGDSRVEFNYQKDWSGQLEPVQTFTWGTATIRVKNSHKTVFPIIGAIKQKRTTNLWLL</sequence>
<proteinExistence type="predicted"/>
<evidence type="ECO:0000313" key="2">
    <source>
        <dbReference type="Proteomes" id="UP001176021"/>
    </source>
</evidence>
<dbReference type="GO" id="GO:0008233">
    <property type="term" value="F:peptidase activity"/>
    <property type="evidence" value="ECO:0007669"/>
    <property type="project" value="UniProtKB-KW"/>
</dbReference>
<dbReference type="SUPFAM" id="SSF50494">
    <property type="entry name" value="Trypsin-like serine proteases"/>
    <property type="match status" value="1"/>
</dbReference>
<protein>
    <submittedName>
        <fullName evidence="1">Serine protease</fullName>
    </submittedName>
</protein>
<dbReference type="Proteomes" id="UP001176021">
    <property type="component" value="Unassembled WGS sequence"/>
</dbReference>
<name>A0ABT8QZH3_9FIRM</name>
<keyword evidence="1" id="KW-0645">Protease</keyword>
<organism evidence="1 2">
    <name type="scientific">Desulfosporosinus nitroreducens</name>
    <dbReference type="NCBI Taxonomy" id="2018668"/>
    <lineage>
        <taxon>Bacteria</taxon>
        <taxon>Bacillati</taxon>
        <taxon>Bacillota</taxon>
        <taxon>Clostridia</taxon>
        <taxon>Eubacteriales</taxon>
        <taxon>Desulfitobacteriaceae</taxon>
        <taxon>Desulfosporosinus</taxon>
    </lineage>
</organism>
<keyword evidence="1" id="KW-0378">Hydrolase</keyword>